<feature type="active site" evidence="5">
    <location>
        <position position="113"/>
    </location>
</feature>
<dbReference type="GO" id="GO:0006508">
    <property type="term" value="P:proteolysis"/>
    <property type="evidence" value="ECO:0007669"/>
    <property type="project" value="UniProtKB-KW"/>
</dbReference>
<keyword evidence="6" id="KW-1015">Disulfide bond</keyword>
<evidence type="ECO:0000313" key="12">
    <source>
        <dbReference type="Proteomes" id="UP000050424"/>
    </source>
</evidence>
<evidence type="ECO:0000313" key="11">
    <source>
        <dbReference type="EMBL" id="KPM38239.1"/>
    </source>
</evidence>
<dbReference type="InterPro" id="IPR021109">
    <property type="entry name" value="Peptidase_aspartic_dom_sf"/>
</dbReference>
<keyword evidence="9" id="KW-0732">Signal</keyword>
<proteinExistence type="inferred from homology"/>
<protein>
    <submittedName>
        <fullName evidence="11">Endothiapepsin</fullName>
    </submittedName>
</protein>
<evidence type="ECO:0000256" key="1">
    <source>
        <dbReference type="ARBA" id="ARBA00007447"/>
    </source>
</evidence>
<evidence type="ECO:0000256" key="6">
    <source>
        <dbReference type="PIRSR" id="PIRSR601461-2"/>
    </source>
</evidence>
<feature type="chain" id="PRO_5006135723" evidence="9">
    <location>
        <begin position="22"/>
        <end position="409"/>
    </location>
</feature>
<keyword evidence="2 7" id="KW-0645">Protease</keyword>
<evidence type="ECO:0000256" key="5">
    <source>
        <dbReference type="PIRSR" id="PIRSR601461-1"/>
    </source>
</evidence>
<evidence type="ECO:0000259" key="10">
    <source>
        <dbReference type="PROSITE" id="PS51767"/>
    </source>
</evidence>
<feature type="region of interest" description="Disordered" evidence="8">
    <location>
        <begin position="76"/>
        <end position="97"/>
    </location>
</feature>
<dbReference type="PANTHER" id="PTHR47966">
    <property type="entry name" value="BETA-SITE APP-CLEAVING ENZYME, ISOFORM A-RELATED"/>
    <property type="match status" value="1"/>
</dbReference>
<keyword evidence="3 7" id="KW-0064">Aspartyl protease</keyword>
<accession>A0A0P7BEG7</accession>
<keyword evidence="4 7" id="KW-0378">Hydrolase</keyword>
<evidence type="ECO:0000256" key="3">
    <source>
        <dbReference type="ARBA" id="ARBA00022750"/>
    </source>
</evidence>
<feature type="signal peptide" evidence="9">
    <location>
        <begin position="1"/>
        <end position="21"/>
    </location>
</feature>
<dbReference type="Proteomes" id="UP000050424">
    <property type="component" value="Unassembled WGS sequence"/>
</dbReference>
<evidence type="ECO:0000256" key="4">
    <source>
        <dbReference type="ARBA" id="ARBA00022801"/>
    </source>
</evidence>
<dbReference type="FunFam" id="2.40.70.10:FF:000026">
    <property type="entry name" value="Endothiapepsin"/>
    <property type="match status" value="1"/>
</dbReference>
<dbReference type="AlphaFoldDB" id="A0A0P7BEG7"/>
<dbReference type="OrthoDB" id="2747330at2759"/>
<feature type="domain" description="Peptidase A1" evidence="10">
    <location>
        <begin position="95"/>
        <end position="405"/>
    </location>
</feature>
<dbReference type="CDD" id="cd06097">
    <property type="entry name" value="Aspergillopepsin_like"/>
    <property type="match status" value="1"/>
</dbReference>
<comment type="similarity">
    <text evidence="1 7">Belongs to the peptidase A1 family.</text>
</comment>
<dbReference type="Gene3D" id="2.40.70.10">
    <property type="entry name" value="Acid Proteases"/>
    <property type="match status" value="2"/>
</dbReference>
<feature type="active site" evidence="5">
    <location>
        <position position="297"/>
    </location>
</feature>
<dbReference type="PRINTS" id="PR00792">
    <property type="entry name" value="PEPSIN"/>
</dbReference>
<evidence type="ECO:0000256" key="9">
    <source>
        <dbReference type="SAM" id="SignalP"/>
    </source>
</evidence>
<sequence length="409" mass="42834">MTISLNALLTAGLAFAAIAIGAPTTSTSDRQFSVAQVKNPKYNKNGPVALAKAYKKFGVPLPDALAAAVNKIKTTHQARSEGTVTTSPTEDDSEWLTPVQIGTPPQTLSLDFDTGSSDLWVFSTETAANEVNGQTTYSPSKSTTSKKLSGATWSIQYGDGSSSSGDVYTDKVTVGGLTVSAQAVEAAQTVSDTFTSESDLDGLLGLGFSSINTVQPKQQKTFFDSALSQLDSPVFTADLKHNKPGKYNFGFIDTSAYTGAISYTKVDSSQGWWQFTSAGYAVGTGTFASSPITGIADTGTTLLLLPSKIVKAYYAQIKGARNDSSVGGYVFSCTATIPTFTFAVGSTHFTIPAAYLNYAPLEEGSSTCFGGLQSSDDIGVNIFGDIALKAGFVVFDGGNVRLGWAKKTL</sequence>
<comment type="caution">
    <text evidence="11">The sequence shown here is derived from an EMBL/GenBank/DDBJ whole genome shotgun (WGS) entry which is preliminary data.</text>
</comment>
<dbReference type="FunFam" id="2.40.70.10:FF:000024">
    <property type="entry name" value="Endothiapepsin"/>
    <property type="match status" value="1"/>
</dbReference>
<name>A0A0P7BEG7_9HYPO</name>
<keyword evidence="12" id="KW-1185">Reference proteome</keyword>
<evidence type="ECO:0000256" key="7">
    <source>
        <dbReference type="RuleBase" id="RU000454"/>
    </source>
</evidence>
<dbReference type="InterPro" id="IPR033121">
    <property type="entry name" value="PEPTIDASE_A1"/>
</dbReference>
<dbReference type="SUPFAM" id="SSF50630">
    <property type="entry name" value="Acid proteases"/>
    <property type="match status" value="1"/>
</dbReference>
<gene>
    <name evidence="11" type="ORF">AK830_g8336</name>
</gene>
<organism evidence="11 12">
    <name type="scientific">Neonectria ditissima</name>
    <dbReference type="NCBI Taxonomy" id="78410"/>
    <lineage>
        <taxon>Eukaryota</taxon>
        <taxon>Fungi</taxon>
        <taxon>Dikarya</taxon>
        <taxon>Ascomycota</taxon>
        <taxon>Pezizomycotina</taxon>
        <taxon>Sordariomycetes</taxon>
        <taxon>Hypocreomycetidae</taxon>
        <taxon>Hypocreales</taxon>
        <taxon>Nectriaceae</taxon>
        <taxon>Neonectria</taxon>
    </lineage>
</organism>
<evidence type="ECO:0000256" key="8">
    <source>
        <dbReference type="SAM" id="MobiDB-lite"/>
    </source>
</evidence>
<dbReference type="Pfam" id="PF00026">
    <property type="entry name" value="Asp"/>
    <property type="match status" value="1"/>
</dbReference>
<reference evidence="11 12" key="1">
    <citation type="submission" date="2015-09" db="EMBL/GenBank/DDBJ databases">
        <title>Draft genome of a European isolate of the apple canker pathogen Neonectria ditissima.</title>
        <authorList>
            <person name="Gomez-Cortecero A."/>
            <person name="Harrison R.J."/>
            <person name="Armitage A.D."/>
        </authorList>
    </citation>
    <scope>NUCLEOTIDE SEQUENCE [LARGE SCALE GENOMIC DNA]</scope>
    <source>
        <strain evidence="11 12">R09/05</strain>
    </source>
</reference>
<dbReference type="EMBL" id="LKCW01000140">
    <property type="protein sequence ID" value="KPM38239.1"/>
    <property type="molecule type" value="Genomic_DNA"/>
</dbReference>
<dbReference type="PANTHER" id="PTHR47966:SF2">
    <property type="entry name" value="ASPERGILLOPEPSIN-1-RELATED"/>
    <property type="match status" value="1"/>
</dbReference>
<dbReference type="InterPro" id="IPR001461">
    <property type="entry name" value="Aspartic_peptidase_A1"/>
</dbReference>
<feature type="disulfide bond" evidence="6">
    <location>
        <begin position="333"/>
        <end position="368"/>
    </location>
</feature>
<dbReference type="GO" id="GO:0004190">
    <property type="term" value="F:aspartic-type endopeptidase activity"/>
    <property type="evidence" value="ECO:0007669"/>
    <property type="project" value="UniProtKB-KW"/>
</dbReference>
<dbReference type="PROSITE" id="PS00141">
    <property type="entry name" value="ASP_PROTEASE"/>
    <property type="match status" value="1"/>
</dbReference>
<dbReference type="PROSITE" id="PS51767">
    <property type="entry name" value="PEPTIDASE_A1"/>
    <property type="match status" value="1"/>
</dbReference>
<evidence type="ECO:0000256" key="2">
    <source>
        <dbReference type="ARBA" id="ARBA00022670"/>
    </source>
</evidence>
<dbReference type="STRING" id="78410.A0A0P7BEG7"/>
<dbReference type="InterPro" id="IPR001969">
    <property type="entry name" value="Aspartic_peptidase_AS"/>
</dbReference>
<feature type="compositionally biased region" description="Polar residues" evidence="8">
    <location>
        <begin position="76"/>
        <end position="88"/>
    </location>
</feature>
<dbReference type="InterPro" id="IPR034163">
    <property type="entry name" value="Aspergillopepsin-like_cat_dom"/>
</dbReference>